<comment type="function">
    <text evidence="11">Mediates influx of magnesium ions. Alternates between open and closed states. Activated by low cytoplasmic Mg(2+) levels. Inactive when cytoplasmic Mg(2+) levels are high.</text>
</comment>
<evidence type="ECO:0000256" key="1">
    <source>
        <dbReference type="ARBA" id="ARBA00004651"/>
    </source>
</evidence>
<keyword evidence="3 12" id="KW-0813">Transport</keyword>
<evidence type="ECO:0000256" key="2">
    <source>
        <dbReference type="ARBA" id="ARBA00009765"/>
    </source>
</evidence>
<gene>
    <name evidence="12" type="primary">corA</name>
    <name evidence="13" type="ORF">BZG01_08995</name>
</gene>
<feature type="transmembrane region" description="Helical" evidence="12">
    <location>
        <begin position="328"/>
        <end position="348"/>
    </location>
</feature>
<evidence type="ECO:0000256" key="12">
    <source>
        <dbReference type="RuleBase" id="RU362010"/>
    </source>
</evidence>
<keyword evidence="6 12" id="KW-0460">Magnesium</keyword>
<proteinExistence type="inferred from homology"/>
<evidence type="ECO:0000256" key="11">
    <source>
        <dbReference type="ARBA" id="ARBA00045497"/>
    </source>
</evidence>
<dbReference type="InterPro" id="IPR004488">
    <property type="entry name" value="Mg/Co-transport_prot_CorA"/>
</dbReference>
<reference evidence="13 14" key="1">
    <citation type="journal article" date="2017" name="Front. Microbiol.">
        <title>Labilibaculum manganireducens gen. nov., sp. nov. and Labilibaculum filiforme sp. nov., Novel Bacteroidetes Isolated from Subsurface Sediments of the Baltic Sea.</title>
        <authorList>
            <person name="Vandieken V."/>
            <person name="Marshall I.P."/>
            <person name="Niemann H."/>
            <person name="Engelen B."/>
            <person name="Cypionka H."/>
        </authorList>
    </citation>
    <scope>NUCLEOTIDE SEQUENCE [LARGE SCALE GENOMIC DNA]</scope>
    <source>
        <strain evidence="13 14">59.10-2M</strain>
    </source>
</reference>
<evidence type="ECO:0000256" key="4">
    <source>
        <dbReference type="ARBA" id="ARBA00022475"/>
    </source>
</evidence>
<dbReference type="NCBIfam" id="TIGR00383">
    <property type="entry name" value="corA"/>
    <property type="match status" value="1"/>
</dbReference>
<dbReference type="CDD" id="cd12828">
    <property type="entry name" value="TmCorA-like_1"/>
    <property type="match status" value="1"/>
</dbReference>
<evidence type="ECO:0000256" key="8">
    <source>
        <dbReference type="ARBA" id="ARBA00023065"/>
    </source>
</evidence>
<keyword evidence="5 12" id="KW-0812">Transmembrane</keyword>
<organism evidence="13 14">
    <name type="scientific">Labilibaculum manganireducens</name>
    <dbReference type="NCBI Taxonomy" id="1940525"/>
    <lineage>
        <taxon>Bacteria</taxon>
        <taxon>Pseudomonadati</taxon>
        <taxon>Bacteroidota</taxon>
        <taxon>Bacteroidia</taxon>
        <taxon>Marinilabiliales</taxon>
        <taxon>Marinifilaceae</taxon>
        <taxon>Labilibaculum</taxon>
    </lineage>
</organism>
<comment type="subcellular location">
    <subcellularLocation>
        <location evidence="1">Cell membrane</location>
        <topology evidence="1">Multi-pass membrane protein</topology>
    </subcellularLocation>
    <subcellularLocation>
        <location evidence="12">Membrane</location>
        <topology evidence="12">Multi-pass membrane protein</topology>
    </subcellularLocation>
</comment>
<evidence type="ECO:0000313" key="14">
    <source>
        <dbReference type="Proteomes" id="UP000233618"/>
    </source>
</evidence>
<dbReference type="RefSeq" id="WP_101309504.1">
    <property type="nucleotide sequence ID" value="NZ_MVDE01000011.1"/>
</dbReference>
<feature type="transmembrane region" description="Helical" evidence="12">
    <location>
        <begin position="296"/>
        <end position="316"/>
    </location>
</feature>
<dbReference type="GO" id="GO:0015087">
    <property type="term" value="F:cobalt ion transmembrane transporter activity"/>
    <property type="evidence" value="ECO:0007669"/>
    <property type="project" value="UniProtKB-UniRule"/>
</dbReference>
<keyword evidence="4 12" id="KW-1003">Cell membrane</keyword>
<comment type="caution">
    <text evidence="13">The sequence shown here is derived from an EMBL/GenBank/DDBJ whole genome shotgun (WGS) entry which is preliminary data.</text>
</comment>
<evidence type="ECO:0000256" key="9">
    <source>
        <dbReference type="ARBA" id="ARBA00023136"/>
    </source>
</evidence>
<keyword evidence="7 12" id="KW-1133">Transmembrane helix</keyword>
<dbReference type="Pfam" id="PF01544">
    <property type="entry name" value="CorA"/>
    <property type="match status" value="1"/>
</dbReference>
<evidence type="ECO:0000256" key="6">
    <source>
        <dbReference type="ARBA" id="ARBA00022842"/>
    </source>
</evidence>
<comment type="catalytic activity">
    <reaction evidence="10">
        <text>Mg(2+)(in) = Mg(2+)(out)</text>
        <dbReference type="Rhea" id="RHEA:29827"/>
        <dbReference type="ChEBI" id="CHEBI:18420"/>
    </reaction>
</comment>
<dbReference type="GO" id="GO:0005886">
    <property type="term" value="C:plasma membrane"/>
    <property type="evidence" value="ECO:0007669"/>
    <property type="project" value="UniProtKB-SubCell"/>
</dbReference>
<dbReference type="InterPro" id="IPR045861">
    <property type="entry name" value="CorA_cytoplasmic_dom"/>
</dbReference>
<name>A0A2N3I9F3_9BACT</name>
<keyword evidence="8 12" id="KW-0406">Ion transport</keyword>
<dbReference type="Gene3D" id="1.20.58.340">
    <property type="entry name" value="Magnesium transport protein CorA, transmembrane region"/>
    <property type="match status" value="2"/>
</dbReference>
<dbReference type="GO" id="GO:0000287">
    <property type="term" value="F:magnesium ion binding"/>
    <property type="evidence" value="ECO:0007669"/>
    <property type="project" value="TreeGrafter"/>
</dbReference>
<dbReference type="GO" id="GO:0050897">
    <property type="term" value="F:cobalt ion binding"/>
    <property type="evidence" value="ECO:0007669"/>
    <property type="project" value="TreeGrafter"/>
</dbReference>
<dbReference type="GO" id="GO:0015095">
    <property type="term" value="F:magnesium ion transmembrane transporter activity"/>
    <property type="evidence" value="ECO:0007669"/>
    <property type="project" value="UniProtKB-UniRule"/>
</dbReference>
<dbReference type="SUPFAM" id="SSF144083">
    <property type="entry name" value="Magnesium transport protein CorA, transmembrane region"/>
    <property type="match status" value="1"/>
</dbReference>
<dbReference type="EMBL" id="MVDE01000011">
    <property type="protein sequence ID" value="PKQ66929.1"/>
    <property type="molecule type" value="Genomic_DNA"/>
</dbReference>
<dbReference type="InterPro" id="IPR045863">
    <property type="entry name" value="CorA_TM1_TM2"/>
</dbReference>
<comment type="similarity">
    <text evidence="2 12">Belongs to the CorA metal ion transporter (MIT) (TC 1.A.35) family.</text>
</comment>
<sequence>MARFILKTKQEIGISPDELLFRGEQKIDNVLLRVIDFDANNLEENAVKTVSEVPKYQEKDSVTWFNIDGIHNTDIMQEIAKDFNFEQLIMADVMNTHARPKVQEYDNCIFISIKMLRQDNETDLIQVENLSLIITENVLITFQEIKGDVFEPVRERIRKHKKRIRNSGTDYLAFALLDIVIDNYIYIISVLGEKIETLEENLLLEPKQSVIDDINSYKRELNFLRKNIKPAREMILNLSKMESELIAYSTDVHFKELQDNINQATESSDSYREILSDQLTIYHTTISSKLNDIMKFLTIFSVIFIPLTFIAGIYGTNFDVVPELHYEYSYFIMWMVMIILAVIMLIYFKKRKWF</sequence>
<dbReference type="Proteomes" id="UP000233618">
    <property type="component" value="Unassembled WGS sequence"/>
</dbReference>
<dbReference type="InterPro" id="IPR002523">
    <property type="entry name" value="MgTranspt_CorA/ZnTranspt_ZntB"/>
</dbReference>
<dbReference type="AlphaFoldDB" id="A0A2N3I9F3"/>
<protein>
    <recommendedName>
        <fullName evidence="12">Magnesium transport protein CorA</fullName>
    </recommendedName>
</protein>
<dbReference type="PANTHER" id="PTHR46494">
    <property type="entry name" value="CORA FAMILY METAL ION TRANSPORTER (EUROFUNG)"/>
    <property type="match status" value="1"/>
</dbReference>
<evidence type="ECO:0000313" key="13">
    <source>
        <dbReference type="EMBL" id="PKQ66929.1"/>
    </source>
</evidence>
<evidence type="ECO:0000256" key="10">
    <source>
        <dbReference type="ARBA" id="ARBA00034269"/>
    </source>
</evidence>
<evidence type="ECO:0000256" key="7">
    <source>
        <dbReference type="ARBA" id="ARBA00022989"/>
    </source>
</evidence>
<evidence type="ECO:0000256" key="5">
    <source>
        <dbReference type="ARBA" id="ARBA00022692"/>
    </source>
</evidence>
<accession>A0A2N3I9F3</accession>
<dbReference type="SUPFAM" id="SSF143865">
    <property type="entry name" value="CorA soluble domain-like"/>
    <property type="match status" value="1"/>
</dbReference>
<evidence type="ECO:0000256" key="3">
    <source>
        <dbReference type="ARBA" id="ARBA00022448"/>
    </source>
</evidence>
<dbReference type="PANTHER" id="PTHR46494:SF1">
    <property type="entry name" value="CORA FAMILY METAL ION TRANSPORTER (EUROFUNG)"/>
    <property type="match status" value="1"/>
</dbReference>
<dbReference type="Gene3D" id="3.30.460.20">
    <property type="entry name" value="CorA soluble domain-like"/>
    <property type="match status" value="1"/>
</dbReference>
<keyword evidence="14" id="KW-1185">Reference proteome</keyword>
<keyword evidence="9 12" id="KW-0472">Membrane</keyword>
<dbReference type="FunFam" id="1.20.58.340:FF:000004">
    <property type="entry name" value="Magnesium transport protein CorA"/>
    <property type="match status" value="1"/>
</dbReference>